<name>M7Y2X2_9BACT</name>
<protein>
    <submittedName>
        <fullName evidence="1">Uncharacterized protein</fullName>
    </submittedName>
</protein>
<dbReference type="AlphaFoldDB" id="M7Y2X2"/>
<keyword evidence="2" id="KW-1185">Reference proteome</keyword>
<organism evidence="1 2">
    <name type="scientific">Mariniradius saccharolyticus AK6</name>
    <dbReference type="NCBI Taxonomy" id="1239962"/>
    <lineage>
        <taxon>Bacteria</taxon>
        <taxon>Pseudomonadati</taxon>
        <taxon>Bacteroidota</taxon>
        <taxon>Cytophagia</taxon>
        <taxon>Cytophagales</taxon>
        <taxon>Cyclobacteriaceae</taxon>
        <taxon>Mariniradius</taxon>
    </lineage>
</organism>
<accession>M7Y2X2</accession>
<sequence>MEYGGNCTYEGFCAAILFDQINKKDDAAMKEDMPISLFALGEIFYGGFTEVNLRL</sequence>
<gene>
    <name evidence="1" type="ORF">C943_03000</name>
</gene>
<dbReference type="InParanoid" id="M7Y2X2"/>
<evidence type="ECO:0000313" key="2">
    <source>
        <dbReference type="Proteomes" id="UP000010953"/>
    </source>
</evidence>
<proteinExistence type="predicted"/>
<dbReference type="STRING" id="1239962.C943_03000"/>
<dbReference type="Proteomes" id="UP000010953">
    <property type="component" value="Unassembled WGS sequence"/>
</dbReference>
<evidence type="ECO:0000313" key="1">
    <source>
        <dbReference type="EMBL" id="EMS35107.1"/>
    </source>
</evidence>
<reference evidence="1" key="1">
    <citation type="submission" date="2013-01" db="EMBL/GenBank/DDBJ databases">
        <title>Genome assembly of Mariniradius saccharolyticus AK6.</title>
        <authorList>
            <person name="Vaidya B."/>
            <person name="Khatri I."/>
            <person name="Tanuku N.R.S."/>
            <person name="Subramanian S."/>
            <person name="Pinnaka A."/>
        </authorList>
    </citation>
    <scope>NUCLEOTIDE SEQUENCE [LARGE SCALE GENOMIC DNA]</scope>
    <source>
        <strain evidence="1">AK6</strain>
    </source>
</reference>
<comment type="caution">
    <text evidence="1">The sequence shown here is derived from an EMBL/GenBank/DDBJ whole genome shotgun (WGS) entry which is preliminary data.</text>
</comment>
<dbReference type="EMBL" id="AMZY02000003">
    <property type="protein sequence ID" value="EMS35107.1"/>
    <property type="molecule type" value="Genomic_DNA"/>
</dbReference>